<accession>A0A133VJL3</accession>
<dbReference type="GO" id="GO:0012505">
    <property type="term" value="C:endomembrane system"/>
    <property type="evidence" value="ECO:0007669"/>
    <property type="project" value="UniProtKB-SubCell"/>
</dbReference>
<evidence type="ECO:0000256" key="3">
    <source>
        <dbReference type="ARBA" id="ARBA00022989"/>
    </source>
</evidence>
<feature type="transmembrane region" description="Helical" evidence="5">
    <location>
        <begin position="132"/>
        <end position="151"/>
    </location>
</feature>
<gene>
    <name evidence="6" type="ORF">AKJ52_01925</name>
</gene>
<feature type="transmembrane region" description="Helical" evidence="5">
    <location>
        <begin position="106"/>
        <end position="126"/>
    </location>
</feature>
<organism evidence="6 7">
    <name type="scientific">candidate division MSBL1 archaeon SCGC-AAA382C18</name>
    <dbReference type="NCBI Taxonomy" id="1698281"/>
    <lineage>
        <taxon>Archaea</taxon>
        <taxon>Methanobacteriati</taxon>
        <taxon>Methanobacteriota</taxon>
        <taxon>candidate division MSBL1</taxon>
    </lineage>
</organism>
<evidence type="ECO:0000256" key="2">
    <source>
        <dbReference type="ARBA" id="ARBA00022692"/>
    </source>
</evidence>
<dbReference type="AlphaFoldDB" id="A0A133VJL3"/>
<protein>
    <recommendedName>
        <fullName evidence="8">TIGR00267 family protein</fullName>
    </recommendedName>
</protein>
<keyword evidence="3 5" id="KW-1133">Transmembrane helix</keyword>
<dbReference type="GO" id="GO:0005384">
    <property type="term" value="F:manganese ion transmembrane transporter activity"/>
    <property type="evidence" value="ECO:0007669"/>
    <property type="project" value="InterPro"/>
</dbReference>
<keyword evidence="7" id="KW-1185">Reference proteome</keyword>
<feature type="transmembrane region" description="Helical" evidence="5">
    <location>
        <begin position="36"/>
        <end position="60"/>
    </location>
</feature>
<comment type="caution">
    <text evidence="6">The sequence shown here is derived from an EMBL/GenBank/DDBJ whole genome shotgun (WGS) entry which is preliminary data.</text>
</comment>
<keyword evidence="4 5" id="KW-0472">Membrane</keyword>
<dbReference type="InterPro" id="IPR008217">
    <property type="entry name" value="Ccc1_fam"/>
</dbReference>
<name>A0A133VJL3_9EURY</name>
<dbReference type="Proteomes" id="UP000070404">
    <property type="component" value="Unassembled WGS sequence"/>
</dbReference>
<dbReference type="EMBL" id="LHYF01000031">
    <property type="protein sequence ID" value="KXB06625.1"/>
    <property type="molecule type" value="Genomic_DNA"/>
</dbReference>
<evidence type="ECO:0000313" key="6">
    <source>
        <dbReference type="EMBL" id="KXB06625.1"/>
    </source>
</evidence>
<proteinExistence type="predicted"/>
<dbReference type="PATRIC" id="fig|1698281.3.peg.329"/>
<evidence type="ECO:0000313" key="7">
    <source>
        <dbReference type="Proteomes" id="UP000070404"/>
    </source>
</evidence>
<feature type="transmembrane region" description="Helical" evidence="5">
    <location>
        <begin position="7"/>
        <end position="30"/>
    </location>
</feature>
<evidence type="ECO:0000256" key="5">
    <source>
        <dbReference type="SAM" id="Phobius"/>
    </source>
</evidence>
<evidence type="ECO:0008006" key="8">
    <source>
        <dbReference type="Google" id="ProtNLM"/>
    </source>
</evidence>
<comment type="subcellular location">
    <subcellularLocation>
        <location evidence="1">Endomembrane system</location>
        <topology evidence="1">Multi-pass membrane protein</topology>
    </subcellularLocation>
</comment>
<keyword evidence="2 5" id="KW-0812">Transmembrane</keyword>
<evidence type="ECO:0000256" key="1">
    <source>
        <dbReference type="ARBA" id="ARBA00004127"/>
    </source>
</evidence>
<sequence length="184" mass="19135">MDFPSRYLVRGFVDGALSTLGVVIGASTAIGTSADATAIIIAAGIGGGVSNGLSNILGAFMAEKVVAGERLEEMEKAMLKEEALRGTKVDEEFHDKTISGGISDGLATMGGALIPVFPFMLVPIVAISEMSALLSSIIVSLFLFAGLGVYIGRVSKENIYYSILKMTAFAGLTAIIATIIRILL</sequence>
<dbReference type="Pfam" id="PF01988">
    <property type="entry name" value="VIT1"/>
    <property type="match status" value="1"/>
</dbReference>
<reference evidence="6 7" key="1">
    <citation type="journal article" date="2016" name="Sci. Rep.">
        <title>Metabolic traits of an uncultured archaeal lineage -MSBL1- from brine pools of the Red Sea.</title>
        <authorList>
            <person name="Mwirichia R."/>
            <person name="Alam I."/>
            <person name="Rashid M."/>
            <person name="Vinu M."/>
            <person name="Ba-Alawi W."/>
            <person name="Anthony Kamau A."/>
            <person name="Kamanda Ngugi D."/>
            <person name="Goker M."/>
            <person name="Klenk H.P."/>
            <person name="Bajic V."/>
            <person name="Stingl U."/>
        </authorList>
    </citation>
    <scope>NUCLEOTIDE SEQUENCE [LARGE SCALE GENOMIC DNA]</scope>
    <source>
        <strain evidence="6">SCGC-AAA382C18</strain>
    </source>
</reference>
<feature type="transmembrane region" description="Helical" evidence="5">
    <location>
        <begin position="163"/>
        <end position="183"/>
    </location>
</feature>
<evidence type="ECO:0000256" key="4">
    <source>
        <dbReference type="ARBA" id="ARBA00023136"/>
    </source>
</evidence>
<dbReference type="GO" id="GO:0030026">
    <property type="term" value="P:intracellular manganese ion homeostasis"/>
    <property type="evidence" value="ECO:0007669"/>
    <property type="project" value="InterPro"/>
</dbReference>